<evidence type="ECO:0000259" key="1">
    <source>
        <dbReference type="Pfam" id="PF01575"/>
    </source>
</evidence>
<dbReference type="Proteomes" id="UP001055039">
    <property type="component" value="Unassembled WGS sequence"/>
</dbReference>
<feature type="domain" description="MaoC-like" evidence="1">
    <location>
        <begin position="199"/>
        <end position="293"/>
    </location>
</feature>
<dbReference type="Pfam" id="PF01575">
    <property type="entry name" value="MaoC_dehydratas"/>
    <property type="match status" value="2"/>
</dbReference>
<name>A0ABQ4UB90_9HYPH</name>
<accession>A0ABQ4UB90</accession>
<proteinExistence type="predicted"/>
<dbReference type="EMBL" id="BPRC01000001">
    <property type="protein sequence ID" value="GJE63035.1"/>
    <property type="molecule type" value="Genomic_DNA"/>
</dbReference>
<dbReference type="InterPro" id="IPR052342">
    <property type="entry name" value="MCH/BMMD"/>
</dbReference>
<dbReference type="CDD" id="cd03454">
    <property type="entry name" value="YdeM"/>
    <property type="match status" value="2"/>
</dbReference>
<keyword evidence="3" id="KW-1185">Reference proteome</keyword>
<dbReference type="InterPro" id="IPR002539">
    <property type="entry name" value="MaoC-like_dom"/>
</dbReference>
<reference evidence="2" key="2">
    <citation type="submission" date="2021-08" db="EMBL/GenBank/DDBJ databases">
        <authorList>
            <person name="Tani A."/>
            <person name="Ola A."/>
            <person name="Ogura Y."/>
            <person name="Katsura K."/>
            <person name="Hayashi T."/>
        </authorList>
    </citation>
    <scope>NUCLEOTIDE SEQUENCE</scope>
    <source>
        <strain evidence="2">NBRC 15686</strain>
    </source>
</reference>
<sequence>MRHPMALISLDDLAPGQEFMAGPITVSRDELVAFARLYDPQPFHLDEAAAKDTFVGSLIGSGWQTAALGMRLLAQALVSNATSMGSPGIANLRWLRPVLPGDALSAVVRVEEVRPSSSKPDRGMARLAMTLTNGRGEAVMTQAFAVLFARAGAVPEPRPVALSTETGPVVEPEDAVPLPYLAQAELGVTRELGAHRFEADDIIAFARAYDPQIFHLDPQAARATHFGALCASGWQTAAVWMKRLNATFTRDIALTARSGPVPQLGPSPGFKDLRWLRPVYAGDTIRYSSTLIDRRASASRPGWGIATHHNTAENQRGEPVFEFTGTVFWQWEPPAA</sequence>
<evidence type="ECO:0000313" key="2">
    <source>
        <dbReference type="EMBL" id="GJE63035.1"/>
    </source>
</evidence>
<protein>
    <recommendedName>
        <fullName evidence="1">MaoC-like domain-containing protein</fullName>
    </recommendedName>
</protein>
<dbReference type="InterPro" id="IPR029069">
    <property type="entry name" value="HotDog_dom_sf"/>
</dbReference>
<reference evidence="2" key="1">
    <citation type="journal article" date="2021" name="Front. Microbiol.">
        <title>Comprehensive Comparative Genomics and Phenotyping of Methylobacterium Species.</title>
        <authorList>
            <person name="Alessa O."/>
            <person name="Ogura Y."/>
            <person name="Fujitani Y."/>
            <person name="Takami H."/>
            <person name="Hayashi T."/>
            <person name="Sahin N."/>
            <person name="Tani A."/>
        </authorList>
    </citation>
    <scope>NUCLEOTIDE SEQUENCE</scope>
    <source>
        <strain evidence="2">NBRC 15686</strain>
    </source>
</reference>
<gene>
    <name evidence="2" type="ORF">LNAOJCKE_0227</name>
</gene>
<comment type="caution">
    <text evidence="2">The sequence shown here is derived from an EMBL/GenBank/DDBJ whole genome shotgun (WGS) entry which is preliminary data.</text>
</comment>
<dbReference type="SUPFAM" id="SSF54637">
    <property type="entry name" value="Thioesterase/thiol ester dehydrase-isomerase"/>
    <property type="match status" value="2"/>
</dbReference>
<dbReference type="Gene3D" id="3.10.129.10">
    <property type="entry name" value="Hotdog Thioesterase"/>
    <property type="match status" value="2"/>
</dbReference>
<dbReference type="PANTHER" id="PTHR43664">
    <property type="entry name" value="MONOAMINE OXIDASE-RELATED"/>
    <property type="match status" value="1"/>
</dbReference>
<feature type="domain" description="MaoC-like" evidence="1">
    <location>
        <begin position="15"/>
        <end position="116"/>
    </location>
</feature>
<evidence type="ECO:0000313" key="3">
    <source>
        <dbReference type="Proteomes" id="UP001055039"/>
    </source>
</evidence>
<organism evidence="2 3">
    <name type="scientific">Methylorubrum aminovorans</name>
    <dbReference type="NCBI Taxonomy" id="269069"/>
    <lineage>
        <taxon>Bacteria</taxon>
        <taxon>Pseudomonadati</taxon>
        <taxon>Pseudomonadota</taxon>
        <taxon>Alphaproteobacteria</taxon>
        <taxon>Hyphomicrobiales</taxon>
        <taxon>Methylobacteriaceae</taxon>
        <taxon>Methylorubrum</taxon>
    </lineage>
</organism>
<dbReference type="PANTHER" id="PTHR43664:SF1">
    <property type="entry name" value="BETA-METHYLMALYL-COA DEHYDRATASE"/>
    <property type="match status" value="1"/>
</dbReference>